<comment type="similarity">
    <text evidence="6">Belongs to the UTP23/FCF1 family. UTP23 subfamily.</text>
</comment>
<feature type="compositionally biased region" description="Basic and acidic residues" evidence="8">
    <location>
        <begin position="243"/>
        <end position="266"/>
    </location>
</feature>
<dbReference type="PANTHER" id="PTHR12416">
    <property type="entry name" value="RRNA-PROCESSING PROTEIN UTP23 HOMOLOG"/>
    <property type="match status" value="1"/>
</dbReference>
<comment type="subcellular location">
    <subcellularLocation>
        <location evidence="1">Nucleus</location>
        <location evidence="1">Nucleolus</location>
    </subcellularLocation>
</comment>
<keyword evidence="4" id="KW-0539">Nucleus</keyword>
<evidence type="ECO:0000259" key="9">
    <source>
        <dbReference type="Pfam" id="PF24779"/>
    </source>
</evidence>
<keyword evidence="2" id="KW-0690">Ribosome biogenesis</keyword>
<proteinExistence type="inferred from homology"/>
<gene>
    <name evidence="10" type="ORF">GQ43DRAFT_389414</name>
</gene>
<evidence type="ECO:0000256" key="5">
    <source>
        <dbReference type="ARBA" id="ARBA00037300"/>
    </source>
</evidence>
<sequence>MRGARSKAYRKLMRQFAITFNFREPYQVLLDSQIIQDSAKIDLVAALERTLQGKVKPMITQCDMRHLYQAQPKDEALINQAKTYERRRCNHHELEEPLSSLECLSEVVGPTNKHRYIVASQVPELRAHMRRIPGVPLVYINRSVMILEPMASSSEEVRNGEEKAKFRAGLKGRRGANTSAGEKRKRDDDKEEDGEESNSRTTAQGQSTGGDDRPEKKKRAKGPKGPNPLSVKKPKKQQPPASEKPKRSSDTQEHAPDTTSKTHEPGAEPGAQLEVDSNEVVDGERAGKQKRKRKHKPKGTSGSNENAEQETAV</sequence>
<evidence type="ECO:0000313" key="11">
    <source>
        <dbReference type="Proteomes" id="UP000799536"/>
    </source>
</evidence>
<dbReference type="InterPro" id="IPR006984">
    <property type="entry name" value="Fcf1/UTP23"/>
</dbReference>
<comment type="function">
    <text evidence="5">Involved in rRNA-processing and ribosome biogenesis.</text>
</comment>
<feature type="domain" description="UTP23 sensor motif region" evidence="9">
    <location>
        <begin position="217"/>
        <end position="236"/>
    </location>
</feature>
<dbReference type="OrthoDB" id="25675at2759"/>
<evidence type="ECO:0000313" key="10">
    <source>
        <dbReference type="EMBL" id="KAF2203767.1"/>
    </source>
</evidence>
<keyword evidence="3" id="KW-0698">rRNA processing</keyword>
<dbReference type="GO" id="GO:0032040">
    <property type="term" value="C:small-subunit processome"/>
    <property type="evidence" value="ECO:0007669"/>
    <property type="project" value="InterPro"/>
</dbReference>
<evidence type="ECO:0000256" key="2">
    <source>
        <dbReference type="ARBA" id="ARBA00022517"/>
    </source>
</evidence>
<evidence type="ECO:0000256" key="3">
    <source>
        <dbReference type="ARBA" id="ARBA00022552"/>
    </source>
</evidence>
<name>A0A9P4MV62_9PLEO</name>
<protein>
    <recommendedName>
        <fullName evidence="7">U three protein 23</fullName>
    </recommendedName>
</protein>
<dbReference type="SUPFAM" id="SSF88723">
    <property type="entry name" value="PIN domain-like"/>
    <property type="match status" value="1"/>
</dbReference>
<dbReference type="InterPro" id="IPR029060">
    <property type="entry name" value="PIN-like_dom_sf"/>
</dbReference>
<dbReference type="AlphaFoldDB" id="A0A9P4MV62"/>
<reference evidence="10" key="1">
    <citation type="journal article" date="2020" name="Stud. Mycol.">
        <title>101 Dothideomycetes genomes: a test case for predicting lifestyles and emergence of pathogens.</title>
        <authorList>
            <person name="Haridas S."/>
            <person name="Albert R."/>
            <person name="Binder M."/>
            <person name="Bloem J."/>
            <person name="Labutti K."/>
            <person name="Salamov A."/>
            <person name="Andreopoulos B."/>
            <person name="Baker S."/>
            <person name="Barry K."/>
            <person name="Bills G."/>
            <person name="Bluhm B."/>
            <person name="Cannon C."/>
            <person name="Castanera R."/>
            <person name="Culley D."/>
            <person name="Daum C."/>
            <person name="Ezra D."/>
            <person name="Gonzalez J."/>
            <person name="Henrissat B."/>
            <person name="Kuo A."/>
            <person name="Liang C."/>
            <person name="Lipzen A."/>
            <person name="Lutzoni F."/>
            <person name="Magnuson J."/>
            <person name="Mondo S."/>
            <person name="Nolan M."/>
            <person name="Ohm R."/>
            <person name="Pangilinan J."/>
            <person name="Park H.-J."/>
            <person name="Ramirez L."/>
            <person name="Alfaro M."/>
            <person name="Sun H."/>
            <person name="Tritt A."/>
            <person name="Yoshinaga Y."/>
            <person name="Zwiers L.-H."/>
            <person name="Turgeon B."/>
            <person name="Goodwin S."/>
            <person name="Spatafora J."/>
            <person name="Crous P."/>
            <person name="Grigoriev I."/>
        </authorList>
    </citation>
    <scope>NUCLEOTIDE SEQUENCE</scope>
    <source>
        <strain evidence="10">ATCC 74209</strain>
    </source>
</reference>
<feature type="region of interest" description="Disordered" evidence="8">
    <location>
        <begin position="152"/>
        <end position="313"/>
    </location>
</feature>
<dbReference type="GO" id="GO:0006364">
    <property type="term" value="P:rRNA processing"/>
    <property type="evidence" value="ECO:0007669"/>
    <property type="project" value="UniProtKB-KW"/>
</dbReference>
<accession>A0A9P4MV62</accession>
<dbReference type="Gene3D" id="3.40.50.1010">
    <property type="entry name" value="5'-nuclease"/>
    <property type="match status" value="1"/>
</dbReference>
<feature type="compositionally biased region" description="Basic residues" evidence="8">
    <location>
        <begin position="288"/>
        <end position="298"/>
    </location>
</feature>
<evidence type="ECO:0000256" key="8">
    <source>
        <dbReference type="SAM" id="MobiDB-lite"/>
    </source>
</evidence>
<dbReference type="InterPro" id="IPR057776">
    <property type="entry name" value="UTP23_sensor"/>
</dbReference>
<evidence type="ECO:0000256" key="1">
    <source>
        <dbReference type="ARBA" id="ARBA00004604"/>
    </source>
</evidence>
<feature type="compositionally biased region" description="Basic and acidic residues" evidence="8">
    <location>
        <begin position="155"/>
        <end position="165"/>
    </location>
</feature>
<dbReference type="Proteomes" id="UP000799536">
    <property type="component" value="Unassembled WGS sequence"/>
</dbReference>
<evidence type="ECO:0000256" key="7">
    <source>
        <dbReference type="ARBA" id="ARBA00076388"/>
    </source>
</evidence>
<comment type="caution">
    <text evidence="10">The sequence shown here is derived from an EMBL/GenBank/DDBJ whole genome shotgun (WGS) entry which is preliminary data.</text>
</comment>
<dbReference type="FunFam" id="3.40.50.1010:FF:000006">
    <property type="entry name" value="rRNA-processing protein UTP23 homolog"/>
    <property type="match status" value="1"/>
</dbReference>
<dbReference type="CDD" id="cd09865">
    <property type="entry name" value="PIN_ScUtp23p-like"/>
    <property type="match status" value="1"/>
</dbReference>
<keyword evidence="11" id="KW-1185">Reference proteome</keyword>
<dbReference type="Pfam" id="PF04900">
    <property type="entry name" value="Fcf1"/>
    <property type="match status" value="1"/>
</dbReference>
<dbReference type="EMBL" id="ML993894">
    <property type="protein sequence ID" value="KAF2203767.1"/>
    <property type="molecule type" value="Genomic_DNA"/>
</dbReference>
<organism evidence="10 11">
    <name type="scientific">Delitschia confertaspora ATCC 74209</name>
    <dbReference type="NCBI Taxonomy" id="1513339"/>
    <lineage>
        <taxon>Eukaryota</taxon>
        <taxon>Fungi</taxon>
        <taxon>Dikarya</taxon>
        <taxon>Ascomycota</taxon>
        <taxon>Pezizomycotina</taxon>
        <taxon>Dothideomycetes</taxon>
        <taxon>Pleosporomycetidae</taxon>
        <taxon>Pleosporales</taxon>
        <taxon>Delitschiaceae</taxon>
        <taxon>Delitschia</taxon>
    </lineage>
</organism>
<dbReference type="Pfam" id="PF24779">
    <property type="entry name" value="UTP23_sensor"/>
    <property type="match status" value="1"/>
</dbReference>
<evidence type="ECO:0000256" key="4">
    <source>
        <dbReference type="ARBA" id="ARBA00023242"/>
    </source>
</evidence>
<evidence type="ECO:0000256" key="6">
    <source>
        <dbReference type="ARBA" id="ARBA00038503"/>
    </source>
</evidence>